<proteinExistence type="predicted"/>
<evidence type="ECO:0000256" key="1">
    <source>
        <dbReference type="SAM" id="Phobius"/>
    </source>
</evidence>
<protein>
    <submittedName>
        <fullName evidence="2">Uncharacterized protein</fullName>
    </submittedName>
</protein>
<keyword evidence="1" id="KW-0472">Membrane</keyword>
<dbReference type="RefSeq" id="WP_090918066.1">
    <property type="nucleotide sequence ID" value="NZ_FMVM01000005.1"/>
</dbReference>
<gene>
    <name evidence="2" type="ORF">SAMN05720606_10579</name>
</gene>
<name>A0A1G5G5G0_9BACL</name>
<keyword evidence="1" id="KW-0812">Transmembrane</keyword>
<keyword evidence="1" id="KW-1133">Transmembrane helix</keyword>
<feature type="transmembrane region" description="Helical" evidence="1">
    <location>
        <begin position="16"/>
        <end position="36"/>
    </location>
</feature>
<dbReference type="AlphaFoldDB" id="A0A1G5G5G0"/>
<feature type="transmembrane region" description="Helical" evidence="1">
    <location>
        <begin position="99"/>
        <end position="116"/>
    </location>
</feature>
<feature type="transmembrane region" description="Helical" evidence="1">
    <location>
        <begin position="67"/>
        <end position="87"/>
    </location>
</feature>
<keyword evidence="3" id="KW-1185">Reference proteome</keyword>
<dbReference type="Proteomes" id="UP000198538">
    <property type="component" value="Unassembled WGS sequence"/>
</dbReference>
<evidence type="ECO:0000313" key="3">
    <source>
        <dbReference type="Proteomes" id="UP000198538"/>
    </source>
</evidence>
<organism evidence="2 3">
    <name type="scientific">Paenibacillus polysaccharolyticus</name>
    <dbReference type="NCBI Taxonomy" id="582692"/>
    <lineage>
        <taxon>Bacteria</taxon>
        <taxon>Bacillati</taxon>
        <taxon>Bacillota</taxon>
        <taxon>Bacilli</taxon>
        <taxon>Bacillales</taxon>
        <taxon>Paenibacillaceae</taxon>
        <taxon>Paenibacillus</taxon>
    </lineage>
</organism>
<dbReference type="STRING" id="582692.SAMN05720606_10579"/>
<feature type="transmembrane region" description="Helical" evidence="1">
    <location>
        <begin position="128"/>
        <end position="149"/>
    </location>
</feature>
<sequence length="159" mass="17604">MSDAVRHPSRSLKSSLPLFSGIITGIVSGVFLGLFLKVVQTLTDEKVYTLLLNIDFVPGLPPRLPEWIEFSLHLAVSVIIGIFYIWWIRRSGRPVSKGILIGAASSLLYLPLSPLSPRVPDLNDAGAIFYWVVGHLLFGTLLGLCGKYIHAKKRHPVHH</sequence>
<evidence type="ECO:0000313" key="2">
    <source>
        <dbReference type="EMBL" id="SCY45968.1"/>
    </source>
</evidence>
<dbReference type="EMBL" id="FMVM01000005">
    <property type="protein sequence ID" value="SCY45968.1"/>
    <property type="molecule type" value="Genomic_DNA"/>
</dbReference>
<reference evidence="3" key="1">
    <citation type="submission" date="2016-10" db="EMBL/GenBank/DDBJ databases">
        <authorList>
            <person name="Varghese N."/>
            <person name="Submissions S."/>
        </authorList>
    </citation>
    <scope>NUCLEOTIDE SEQUENCE [LARGE SCALE GENOMIC DNA]</scope>
    <source>
        <strain evidence="3">BL9</strain>
    </source>
</reference>
<accession>A0A1G5G5G0</accession>